<dbReference type="AlphaFoldDB" id="A0A918CBR6"/>
<feature type="compositionally biased region" description="Pro residues" evidence="1">
    <location>
        <begin position="60"/>
        <end position="73"/>
    </location>
</feature>
<evidence type="ECO:0000313" key="2">
    <source>
        <dbReference type="EMBL" id="GGR15145.1"/>
    </source>
</evidence>
<feature type="region of interest" description="Disordered" evidence="1">
    <location>
        <begin position="20"/>
        <end position="108"/>
    </location>
</feature>
<evidence type="ECO:0000256" key="1">
    <source>
        <dbReference type="SAM" id="MobiDB-lite"/>
    </source>
</evidence>
<feature type="compositionally biased region" description="Low complexity" evidence="1">
    <location>
        <begin position="85"/>
        <end position="102"/>
    </location>
</feature>
<reference evidence="2" key="2">
    <citation type="submission" date="2020-09" db="EMBL/GenBank/DDBJ databases">
        <authorList>
            <person name="Sun Q."/>
            <person name="Ohkuma M."/>
        </authorList>
    </citation>
    <scope>NUCLEOTIDE SEQUENCE</scope>
    <source>
        <strain evidence="2">JCM 4346</strain>
    </source>
</reference>
<sequence>MRRERVVVVRLEPVAQLVTANSDCGSRQPYAQHATGSPHRHDPDPPTGSRRDPHRHDPDPPTNPQAPRSPPPAATYSAAVAFNASHSSIRTSGSSSERPRISSTRRIR</sequence>
<organism evidence="2 3">
    <name type="scientific">Streptomyces aurantiogriseus</name>
    <dbReference type="NCBI Taxonomy" id="66870"/>
    <lineage>
        <taxon>Bacteria</taxon>
        <taxon>Bacillati</taxon>
        <taxon>Actinomycetota</taxon>
        <taxon>Actinomycetes</taxon>
        <taxon>Kitasatosporales</taxon>
        <taxon>Streptomycetaceae</taxon>
        <taxon>Streptomyces</taxon>
    </lineage>
</organism>
<keyword evidence="3" id="KW-1185">Reference proteome</keyword>
<protein>
    <submittedName>
        <fullName evidence="2">Uncharacterized protein</fullName>
    </submittedName>
</protein>
<reference evidence="2" key="1">
    <citation type="journal article" date="2014" name="Int. J. Syst. Evol. Microbiol.">
        <title>Complete genome sequence of Corynebacterium casei LMG S-19264T (=DSM 44701T), isolated from a smear-ripened cheese.</title>
        <authorList>
            <consortium name="US DOE Joint Genome Institute (JGI-PGF)"/>
            <person name="Walter F."/>
            <person name="Albersmeier A."/>
            <person name="Kalinowski J."/>
            <person name="Ruckert C."/>
        </authorList>
    </citation>
    <scope>NUCLEOTIDE SEQUENCE</scope>
    <source>
        <strain evidence="2">JCM 4346</strain>
    </source>
</reference>
<evidence type="ECO:0000313" key="3">
    <source>
        <dbReference type="Proteomes" id="UP000658320"/>
    </source>
</evidence>
<proteinExistence type="predicted"/>
<gene>
    <name evidence="2" type="ORF">GCM10010251_34040</name>
</gene>
<comment type="caution">
    <text evidence="2">The sequence shown here is derived from an EMBL/GenBank/DDBJ whole genome shotgun (WGS) entry which is preliminary data.</text>
</comment>
<dbReference type="EMBL" id="BMSX01000007">
    <property type="protein sequence ID" value="GGR15145.1"/>
    <property type="molecule type" value="Genomic_DNA"/>
</dbReference>
<feature type="compositionally biased region" description="Basic and acidic residues" evidence="1">
    <location>
        <begin position="39"/>
        <end position="59"/>
    </location>
</feature>
<name>A0A918CBR6_9ACTN</name>
<dbReference type="Proteomes" id="UP000658320">
    <property type="component" value="Unassembled WGS sequence"/>
</dbReference>
<accession>A0A918CBR6</accession>